<dbReference type="Proteomes" id="UP000051048">
    <property type="component" value="Unassembled WGS sequence"/>
</dbReference>
<feature type="region of interest" description="Disordered" evidence="1">
    <location>
        <begin position="116"/>
        <end position="135"/>
    </location>
</feature>
<organism evidence="2 3">
    <name type="scientific">Ligilactobacillus equi DSM 15833 = JCM 10991</name>
    <dbReference type="NCBI Taxonomy" id="1423740"/>
    <lineage>
        <taxon>Bacteria</taxon>
        <taxon>Bacillati</taxon>
        <taxon>Bacillota</taxon>
        <taxon>Bacilli</taxon>
        <taxon>Lactobacillales</taxon>
        <taxon>Lactobacillaceae</taxon>
        <taxon>Ligilactobacillus</taxon>
    </lineage>
</organism>
<proteinExistence type="predicted"/>
<dbReference type="PATRIC" id="fig|1423740.3.peg.1224"/>
<protein>
    <recommendedName>
        <fullName evidence="4">Resolvase/invertase-type recombinase catalytic domain-containing protein</fullName>
    </recommendedName>
</protein>
<dbReference type="GO" id="GO:0000150">
    <property type="term" value="F:DNA strand exchange activity"/>
    <property type="evidence" value="ECO:0007669"/>
    <property type="project" value="InterPro"/>
</dbReference>
<evidence type="ECO:0000256" key="1">
    <source>
        <dbReference type="SAM" id="MobiDB-lite"/>
    </source>
</evidence>
<dbReference type="GO" id="GO:0003677">
    <property type="term" value="F:DNA binding"/>
    <property type="evidence" value="ECO:0007669"/>
    <property type="project" value="InterPro"/>
</dbReference>
<dbReference type="SUPFAM" id="SSF53041">
    <property type="entry name" value="Resolvase-like"/>
    <property type="match status" value="1"/>
</dbReference>
<gene>
    <name evidence="2" type="ORF">FC36_GL001137</name>
</gene>
<name>A0A0R1TAX0_9LACO</name>
<dbReference type="RefSeq" id="WP_056986837.1">
    <property type="nucleotide sequence ID" value="NZ_AZFH01000155.1"/>
</dbReference>
<sequence length="172" mass="19568">MKYGYVISGDATLVEQQKSVMRSYGINGDALIFGAVGQVLDKLEPNDVIYFSSLTDISSKIREINEIVEQLWEKEIDIQIISPEIRLSRISEAGSLLKELMIISRSETRERLTAARQNKKLTDPNFHTGPSPKRDVGQVVQYRKSHTTIDTARHFEISISTVKRYLRNAKNN</sequence>
<comment type="caution">
    <text evidence="2">The sequence shown here is derived from an EMBL/GenBank/DDBJ whole genome shotgun (WGS) entry which is preliminary data.</text>
</comment>
<evidence type="ECO:0008006" key="4">
    <source>
        <dbReference type="Google" id="ProtNLM"/>
    </source>
</evidence>
<dbReference type="InterPro" id="IPR036162">
    <property type="entry name" value="Resolvase-like_N_sf"/>
</dbReference>
<dbReference type="AlphaFoldDB" id="A0A0R1TAX0"/>
<dbReference type="STRING" id="1423740.FC36_GL001137"/>
<evidence type="ECO:0000313" key="3">
    <source>
        <dbReference type="Proteomes" id="UP000051048"/>
    </source>
</evidence>
<reference evidence="2 3" key="1">
    <citation type="journal article" date="2015" name="Genome Announc.">
        <title>Expanding the biotechnology potential of lactobacilli through comparative genomics of 213 strains and associated genera.</title>
        <authorList>
            <person name="Sun Z."/>
            <person name="Harris H.M."/>
            <person name="McCann A."/>
            <person name="Guo C."/>
            <person name="Argimon S."/>
            <person name="Zhang W."/>
            <person name="Yang X."/>
            <person name="Jeffery I.B."/>
            <person name="Cooney J.C."/>
            <person name="Kagawa T.F."/>
            <person name="Liu W."/>
            <person name="Song Y."/>
            <person name="Salvetti E."/>
            <person name="Wrobel A."/>
            <person name="Rasinkangas P."/>
            <person name="Parkhill J."/>
            <person name="Rea M.C."/>
            <person name="O'Sullivan O."/>
            <person name="Ritari J."/>
            <person name="Douillard F.P."/>
            <person name="Paul Ross R."/>
            <person name="Yang R."/>
            <person name="Briner A.E."/>
            <person name="Felis G.E."/>
            <person name="de Vos W.M."/>
            <person name="Barrangou R."/>
            <person name="Klaenhammer T.R."/>
            <person name="Caufield P.W."/>
            <person name="Cui Y."/>
            <person name="Zhang H."/>
            <person name="O'Toole P.W."/>
        </authorList>
    </citation>
    <scope>NUCLEOTIDE SEQUENCE [LARGE SCALE GENOMIC DNA]</scope>
    <source>
        <strain evidence="2 3">DSM 15833</strain>
    </source>
</reference>
<dbReference type="EMBL" id="AZFH01000155">
    <property type="protein sequence ID" value="KRL78249.1"/>
    <property type="molecule type" value="Genomic_DNA"/>
</dbReference>
<evidence type="ECO:0000313" key="2">
    <source>
        <dbReference type="EMBL" id="KRL78249.1"/>
    </source>
</evidence>
<accession>A0A0R1TAX0</accession>